<evidence type="ECO:0000256" key="1">
    <source>
        <dbReference type="SAM" id="MobiDB-lite"/>
    </source>
</evidence>
<dbReference type="EMBL" id="GBRH01182056">
    <property type="protein sequence ID" value="JAE15840.1"/>
    <property type="molecule type" value="Transcribed_RNA"/>
</dbReference>
<evidence type="ECO:0000313" key="2">
    <source>
        <dbReference type="EMBL" id="JAE15840.1"/>
    </source>
</evidence>
<reference evidence="2" key="2">
    <citation type="journal article" date="2015" name="Data Brief">
        <title>Shoot transcriptome of the giant reed, Arundo donax.</title>
        <authorList>
            <person name="Barrero R.A."/>
            <person name="Guerrero F.D."/>
            <person name="Moolhuijzen P."/>
            <person name="Goolsby J.A."/>
            <person name="Tidwell J."/>
            <person name="Bellgard S.E."/>
            <person name="Bellgard M.I."/>
        </authorList>
    </citation>
    <scope>NUCLEOTIDE SEQUENCE</scope>
    <source>
        <tissue evidence="2">Shoot tissue taken approximately 20 cm above the soil surface</tissue>
    </source>
</reference>
<feature type="region of interest" description="Disordered" evidence="1">
    <location>
        <begin position="34"/>
        <end position="60"/>
    </location>
</feature>
<organism evidence="2">
    <name type="scientific">Arundo donax</name>
    <name type="common">Giant reed</name>
    <name type="synonym">Donax arundinaceus</name>
    <dbReference type="NCBI Taxonomy" id="35708"/>
    <lineage>
        <taxon>Eukaryota</taxon>
        <taxon>Viridiplantae</taxon>
        <taxon>Streptophyta</taxon>
        <taxon>Embryophyta</taxon>
        <taxon>Tracheophyta</taxon>
        <taxon>Spermatophyta</taxon>
        <taxon>Magnoliopsida</taxon>
        <taxon>Liliopsida</taxon>
        <taxon>Poales</taxon>
        <taxon>Poaceae</taxon>
        <taxon>PACMAD clade</taxon>
        <taxon>Arundinoideae</taxon>
        <taxon>Arundineae</taxon>
        <taxon>Arundo</taxon>
    </lineage>
</organism>
<name>A0A0A9FSJ7_ARUDO</name>
<protein>
    <submittedName>
        <fullName evidence="2">Uncharacterized protein</fullName>
    </submittedName>
</protein>
<sequence length="60" mass="6708">MVSKHCNHSRRPQSLYISSSHHVPQLFSVVTFPQKSTTSNTFPPPPFQQNNVASIKTSPT</sequence>
<reference evidence="2" key="1">
    <citation type="submission" date="2014-09" db="EMBL/GenBank/DDBJ databases">
        <authorList>
            <person name="Magalhaes I.L.F."/>
            <person name="Oliveira U."/>
            <person name="Santos F.R."/>
            <person name="Vidigal T.H.D.A."/>
            <person name="Brescovit A.D."/>
            <person name="Santos A.J."/>
        </authorList>
    </citation>
    <scope>NUCLEOTIDE SEQUENCE</scope>
    <source>
        <tissue evidence="2">Shoot tissue taken approximately 20 cm above the soil surface</tissue>
    </source>
</reference>
<accession>A0A0A9FSJ7</accession>
<dbReference type="AlphaFoldDB" id="A0A0A9FSJ7"/>
<proteinExistence type="predicted"/>